<dbReference type="KEGG" id="gtt:GUITHDRAFT_134352"/>
<evidence type="ECO:0000256" key="2">
    <source>
        <dbReference type="SAM" id="MobiDB-lite"/>
    </source>
</evidence>
<organism evidence="3">
    <name type="scientific">Guillardia theta (strain CCMP2712)</name>
    <name type="common">Cryptophyte</name>
    <dbReference type="NCBI Taxonomy" id="905079"/>
    <lineage>
        <taxon>Eukaryota</taxon>
        <taxon>Cryptophyceae</taxon>
        <taxon>Pyrenomonadales</taxon>
        <taxon>Geminigeraceae</taxon>
        <taxon>Guillardia</taxon>
    </lineage>
</organism>
<name>L1JTL0_GUITC</name>
<evidence type="ECO:0000256" key="1">
    <source>
        <dbReference type="SAM" id="Coils"/>
    </source>
</evidence>
<feature type="region of interest" description="Disordered" evidence="2">
    <location>
        <begin position="246"/>
        <end position="280"/>
    </location>
</feature>
<dbReference type="EnsemblProtists" id="EKX51413">
    <property type="protein sequence ID" value="EKX51413"/>
    <property type="gene ID" value="GUITHDRAFT_134352"/>
</dbReference>
<dbReference type="PaxDb" id="55529-EKX51413"/>
<evidence type="ECO:0000313" key="3">
    <source>
        <dbReference type="EMBL" id="EKX51413.1"/>
    </source>
</evidence>
<reference evidence="4" key="3">
    <citation type="submission" date="2016-03" db="UniProtKB">
        <authorList>
            <consortium name="EnsemblProtists"/>
        </authorList>
    </citation>
    <scope>IDENTIFICATION</scope>
</reference>
<reference evidence="5" key="2">
    <citation type="submission" date="2012-11" db="EMBL/GenBank/DDBJ databases">
        <authorList>
            <person name="Kuo A."/>
            <person name="Curtis B.A."/>
            <person name="Tanifuji G."/>
            <person name="Burki F."/>
            <person name="Gruber A."/>
            <person name="Irimia M."/>
            <person name="Maruyama S."/>
            <person name="Arias M.C."/>
            <person name="Ball S.G."/>
            <person name="Gile G.H."/>
            <person name="Hirakawa Y."/>
            <person name="Hopkins J.F."/>
            <person name="Rensing S.A."/>
            <person name="Schmutz J."/>
            <person name="Symeonidi A."/>
            <person name="Elias M."/>
            <person name="Eveleigh R.J."/>
            <person name="Herman E.K."/>
            <person name="Klute M.J."/>
            <person name="Nakayama T."/>
            <person name="Obornik M."/>
            <person name="Reyes-Prieto A."/>
            <person name="Armbrust E.V."/>
            <person name="Aves S.J."/>
            <person name="Beiko R.G."/>
            <person name="Coutinho P."/>
            <person name="Dacks J.B."/>
            <person name="Durnford D.G."/>
            <person name="Fast N.M."/>
            <person name="Green B.R."/>
            <person name="Grisdale C."/>
            <person name="Hempe F."/>
            <person name="Henrissat B."/>
            <person name="Hoppner M.P."/>
            <person name="Ishida K.-I."/>
            <person name="Kim E."/>
            <person name="Koreny L."/>
            <person name="Kroth P.G."/>
            <person name="Liu Y."/>
            <person name="Malik S.-B."/>
            <person name="Maier U.G."/>
            <person name="McRose D."/>
            <person name="Mock T."/>
            <person name="Neilson J.A."/>
            <person name="Onodera N.T."/>
            <person name="Poole A.M."/>
            <person name="Pritham E.J."/>
            <person name="Richards T.A."/>
            <person name="Rocap G."/>
            <person name="Roy S.W."/>
            <person name="Sarai C."/>
            <person name="Schaack S."/>
            <person name="Shirato S."/>
            <person name="Slamovits C.H."/>
            <person name="Spencer D.F."/>
            <person name="Suzuki S."/>
            <person name="Worden A.Z."/>
            <person name="Zauner S."/>
            <person name="Barry K."/>
            <person name="Bell C."/>
            <person name="Bharti A.K."/>
            <person name="Crow J.A."/>
            <person name="Grimwood J."/>
            <person name="Kramer R."/>
            <person name="Lindquist E."/>
            <person name="Lucas S."/>
            <person name="Salamov A."/>
            <person name="McFadden G.I."/>
            <person name="Lane C.E."/>
            <person name="Keeling P.J."/>
            <person name="Gray M.W."/>
            <person name="Grigoriev I.V."/>
            <person name="Archibald J.M."/>
        </authorList>
    </citation>
    <scope>NUCLEOTIDE SEQUENCE</scope>
    <source>
        <strain evidence="5">CCMP2712</strain>
    </source>
</reference>
<proteinExistence type="predicted"/>
<feature type="compositionally biased region" description="Pro residues" evidence="2">
    <location>
        <begin position="254"/>
        <end position="272"/>
    </location>
</feature>
<dbReference type="AlphaFoldDB" id="L1JTL0"/>
<dbReference type="RefSeq" id="XP_005838393.1">
    <property type="nucleotide sequence ID" value="XM_005838336.1"/>
</dbReference>
<evidence type="ECO:0000313" key="4">
    <source>
        <dbReference type="EnsemblProtists" id="EKX51413"/>
    </source>
</evidence>
<feature type="region of interest" description="Disordered" evidence="2">
    <location>
        <begin position="214"/>
        <end position="233"/>
    </location>
</feature>
<sequence>MRRFREDPRTLKVVAEQEEDYKTMGETIRRKVPVVNARGIKQQRNWKNKKLHEARAEKWKKRIIARARKDINSRFAPAQQDKAPPRKIPTLCGMPLQNEFSDLEEIHFNFSKAIDQGKSSGAPDVMERKETIAAAPLANLSAMVDPRRNQTKKSCWMDKYDKKMQEKEAARREKEHRRQEIESRKAKVTLLLQPELAPTLFCIASSVRLTYDPQAKETRSKWRRKLNAKTSRGQPVMQYHIMRILKQVQQESAEPPPPAPTAPPAPPAPPPPDSERSSET</sequence>
<keyword evidence="5" id="KW-1185">Reference proteome</keyword>
<reference evidence="3 5" key="1">
    <citation type="journal article" date="2012" name="Nature">
        <title>Algal genomes reveal evolutionary mosaicism and the fate of nucleomorphs.</title>
        <authorList>
            <consortium name="DOE Joint Genome Institute"/>
            <person name="Curtis B.A."/>
            <person name="Tanifuji G."/>
            <person name="Burki F."/>
            <person name="Gruber A."/>
            <person name="Irimia M."/>
            <person name="Maruyama S."/>
            <person name="Arias M.C."/>
            <person name="Ball S.G."/>
            <person name="Gile G.H."/>
            <person name="Hirakawa Y."/>
            <person name="Hopkins J.F."/>
            <person name="Kuo A."/>
            <person name="Rensing S.A."/>
            <person name="Schmutz J."/>
            <person name="Symeonidi A."/>
            <person name="Elias M."/>
            <person name="Eveleigh R.J."/>
            <person name="Herman E.K."/>
            <person name="Klute M.J."/>
            <person name="Nakayama T."/>
            <person name="Obornik M."/>
            <person name="Reyes-Prieto A."/>
            <person name="Armbrust E.V."/>
            <person name="Aves S.J."/>
            <person name="Beiko R.G."/>
            <person name="Coutinho P."/>
            <person name="Dacks J.B."/>
            <person name="Durnford D.G."/>
            <person name="Fast N.M."/>
            <person name="Green B.R."/>
            <person name="Grisdale C.J."/>
            <person name="Hempel F."/>
            <person name="Henrissat B."/>
            <person name="Hoppner M.P."/>
            <person name="Ishida K."/>
            <person name="Kim E."/>
            <person name="Koreny L."/>
            <person name="Kroth P.G."/>
            <person name="Liu Y."/>
            <person name="Malik S.B."/>
            <person name="Maier U.G."/>
            <person name="McRose D."/>
            <person name="Mock T."/>
            <person name="Neilson J.A."/>
            <person name="Onodera N.T."/>
            <person name="Poole A.M."/>
            <person name="Pritham E.J."/>
            <person name="Richards T.A."/>
            <person name="Rocap G."/>
            <person name="Roy S.W."/>
            <person name="Sarai C."/>
            <person name="Schaack S."/>
            <person name="Shirato S."/>
            <person name="Slamovits C.H."/>
            <person name="Spencer D.F."/>
            <person name="Suzuki S."/>
            <person name="Worden A.Z."/>
            <person name="Zauner S."/>
            <person name="Barry K."/>
            <person name="Bell C."/>
            <person name="Bharti A.K."/>
            <person name="Crow J.A."/>
            <person name="Grimwood J."/>
            <person name="Kramer R."/>
            <person name="Lindquist E."/>
            <person name="Lucas S."/>
            <person name="Salamov A."/>
            <person name="McFadden G.I."/>
            <person name="Lane C.E."/>
            <person name="Keeling P.J."/>
            <person name="Gray M.W."/>
            <person name="Grigoriev I.V."/>
            <person name="Archibald J.M."/>
        </authorList>
    </citation>
    <scope>NUCLEOTIDE SEQUENCE</scope>
    <source>
        <strain evidence="3 5">CCMP2712</strain>
    </source>
</reference>
<evidence type="ECO:0000313" key="5">
    <source>
        <dbReference type="Proteomes" id="UP000011087"/>
    </source>
</evidence>
<feature type="coiled-coil region" evidence="1">
    <location>
        <begin position="157"/>
        <end position="184"/>
    </location>
</feature>
<gene>
    <name evidence="3" type="ORF">GUITHDRAFT_134352</name>
</gene>
<dbReference type="EMBL" id="JH992975">
    <property type="protein sequence ID" value="EKX51413.1"/>
    <property type="molecule type" value="Genomic_DNA"/>
</dbReference>
<dbReference type="Proteomes" id="UP000011087">
    <property type="component" value="Unassembled WGS sequence"/>
</dbReference>
<dbReference type="HOGENOM" id="CLU_995506_0_0_1"/>
<keyword evidence="1" id="KW-0175">Coiled coil</keyword>
<protein>
    <submittedName>
        <fullName evidence="3 4">Uncharacterized protein</fullName>
    </submittedName>
</protein>
<accession>L1JTL0</accession>
<dbReference type="GeneID" id="17308101"/>